<reference evidence="2" key="1">
    <citation type="journal article" date="2020" name="Int. J. Syst. Evol. Microbiol.">
        <title>Alteromonas alba sp. nov., a marine bacterium isolated from the seawater of the West Pacific Ocean.</title>
        <authorList>
            <person name="Sun C."/>
            <person name="Wu Y.-H."/>
            <person name="Xamxidin M."/>
            <person name="Cheng H."/>
            <person name="Xu X.-W."/>
        </authorList>
    </citation>
    <scope>NUCLEOTIDE SEQUENCE [LARGE SCALE GENOMIC DNA]</scope>
    <source>
        <strain evidence="2">190</strain>
    </source>
</reference>
<dbReference type="Proteomes" id="UP000238949">
    <property type="component" value="Unassembled WGS sequence"/>
</dbReference>
<dbReference type="OrthoDB" id="9997974at2"/>
<proteinExistence type="predicted"/>
<keyword evidence="2" id="KW-1185">Reference proteome</keyword>
<evidence type="ECO:0008006" key="3">
    <source>
        <dbReference type="Google" id="ProtNLM"/>
    </source>
</evidence>
<dbReference type="RefSeq" id="WP_105935482.1">
    <property type="nucleotide sequence ID" value="NZ_PVNP01000185.1"/>
</dbReference>
<gene>
    <name evidence="1" type="ORF">C6Y40_16310</name>
</gene>
<accession>A0A2S9V7T0</accession>
<evidence type="ECO:0000313" key="2">
    <source>
        <dbReference type="Proteomes" id="UP000238949"/>
    </source>
</evidence>
<organism evidence="1 2">
    <name type="scientific">Alteromonas alba</name>
    <dbReference type="NCBI Taxonomy" id="2079529"/>
    <lineage>
        <taxon>Bacteria</taxon>
        <taxon>Pseudomonadati</taxon>
        <taxon>Pseudomonadota</taxon>
        <taxon>Gammaproteobacteria</taxon>
        <taxon>Alteromonadales</taxon>
        <taxon>Alteromonadaceae</taxon>
        <taxon>Alteromonas/Salinimonas group</taxon>
        <taxon>Alteromonas</taxon>
    </lineage>
</organism>
<protein>
    <recommendedName>
        <fullName evidence="3">YbjN domain-containing protein</fullName>
    </recommendedName>
</protein>
<dbReference type="AlphaFoldDB" id="A0A2S9V7T0"/>
<name>A0A2S9V7T0_9ALTE</name>
<evidence type="ECO:0000313" key="1">
    <source>
        <dbReference type="EMBL" id="PRO72526.1"/>
    </source>
</evidence>
<comment type="caution">
    <text evidence="1">The sequence shown here is derived from an EMBL/GenBank/DDBJ whole genome shotgun (WGS) entry which is preliminary data.</text>
</comment>
<dbReference type="EMBL" id="PVNP01000185">
    <property type="protein sequence ID" value="PRO72526.1"/>
    <property type="molecule type" value="Genomic_DNA"/>
</dbReference>
<sequence>MSSTQEYRELLTRIADQKENWSVTSQQPFIISRQKEENTLPISIRMYGNENKVHLFYNLYSESPLTELAQKFLRLKDKEQIQQKNEEAGLVIMIDEDGFAVVYDASGEESGSFEQQFDAILDNAEAVLLGVVKTAHETVENAPEQALQVEDSTTGVDAPQSIADAVEQYLEEKDYSFKHDEDKQRFIFGFSTDSYINIKGDASLRIVINYSDSDLLRFETPWLYEFDLNKTEYSLISMAIAWFQFEYKFLSMSLDPRDGELKISIDIPLGKGTLHTTQIHRLVTFILQFTERTYDELFSLMLKDSEAAEVKLKGLIDNYKAESENHQWIDSIKDKLGGITEDQRKAIEEILSNGADDRSQGGI</sequence>